<sequence length="162" mass="18417">MHLCWYKFLKFDSRWSGNYADLLGLKVETWDSNESKFNNVIPAGEQSEVLGGLKNEGKMEGIYDRQPRMEEAIPNDSGERKSYVKKRLPVDLLSCDNYDGAIKLKISEDLGKCLVAGDPLILNNLMLVKTNKEWDHAITFCIRTTITYSKARAKPCSLPIQL</sequence>
<organism evidence="1 2">
    <name type="scientific">Papaver somniferum</name>
    <name type="common">Opium poppy</name>
    <dbReference type="NCBI Taxonomy" id="3469"/>
    <lineage>
        <taxon>Eukaryota</taxon>
        <taxon>Viridiplantae</taxon>
        <taxon>Streptophyta</taxon>
        <taxon>Embryophyta</taxon>
        <taxon>Tracheophyta</taxon>
        <taxon>Spermatophyta</taxon>
        <taxon>Magnoliopsida</taxon>
        <taxon>Ranunculales</taxon>
        <taxon>Papaveraceae</taxon>
        <taxon>Papaveroideae</taxon>
        <taxon>Papaver</taxon>
    </lineage>
</organism>
<dbReference type="Proteomes" id="UP000316621">
    <property type="component" value="Chromosome 6"/>
</dbReference>
<dbReference type="Gramene" id="RZC65329">
    <property type="protein sequence ID" value="RZC65329"/>
    <property type="gene ID" value="C5167_009022"/>
</dbReference>
<gene>
    <name evidence="1" type="ORF">C5167_009022</name>
</gene>
<dbReference type="EMBL" id="CM010720">
    <property type="protein sequence ID" value="RZC65329.1"/>
    <property type="molecule type" value="Genomic_DNA"/>
</dbReference>
<accession>A0A4Y7K063</accession>
<keyword evidence="2" id="KW-1185">Reference proteome</keyword>
<dbReference type="AlphaFoldDB" id="A0A4Y7K063"/>
<name>A0A4Y7K063_PAPSO</name>
<proteinExistence type="predicted"/>
<reference evidence="1 2" key="1">
    <citation type="journal article" date="2018" name="Science">
        <title>The opium poppy genome and morphinan production.</title>
        <authorList>
            <person name="Guo L."/>
            <person name="Winzer T."/>
            <person name="Yang X."/>
            <person name="Li Y."/>
            <person name="Ning Z."/>
            <person name="He Z."/>
            <person name="Teodor R."/>
            <person name="Lu Y."/>
            <person name="Bowser T.A."/>
            <person name="Graham I.A."/>
            <person name="Ye K."/>
        </authorList>
    </citation>
    <scope>NUCLEOTIDE SEQUENCE [LARGE SCALE GENOMIC DNA]</scope>
    <source>
        <strain evidence="2">cv. HN1</strain>
        <tissue evidence="1">Leaves</tissue>
    </source>
</reference>
<evidence type="ECO:0000313" key="2">
    <source>
        <dbReference type="Proteomes" id="UP000316621"/>
    </source>
</evidence>
<protein>
    <submittedName>
        <fullName evidence="1">Uncharacterized protein</fullName>
    </submittedName>
</protein>
<evidence type="ECO:0000313" key="1">
    <source>
        <dbReference type="EMBL" id="RZC65329.1"/>
    </source>
</evidence>